<dbReference type="InterPro" id="IPR010917">
    <property type="entry name" value="TonB_rcpt_CS"/>
</dbReference>
<reference evidence="19" key="1">
    <citation type="submission" date="2017-06" db="EMBL/GenBank/DDBJ databases">
        <authorList>
            <person name="Varghese N."/>
            <person name="Submissions S."/>
        </authorList>
    </citation>
    <scope>NUCLEOTIDE SEQUENCE [LARGE SCALE GENOMIC DNA]</scope>
    <source>
        <strain evidence="19">CIP 108523</strain>
    </source>
</reference>
<dbReference type="InterPro" id="IPR010105">
    <property type="entry name" value="TonB_sidphr_rcpt"/>
</dbReference>
<dbReference type="InterPro" id="IPR011662">
    <property type="entry name" value="Secretin/TonB_short_N"/>
</dbReference>
<dbReference type="GO" id="GO:0015344">
    <property type="term" value="F:siderophore uptake transmembrane transporter activity"/>
    <property type="evidence" value="ECO:0007669"/>
    <property type="project" value="TreeGrafter"/>
</dbReference>
<evidence type="ECO:0000256" key="14">
    <source>
        <dbReference type="PROSITE-ProRule" id="PRU01360"/>
    </source>
</evidence>
<proteinExistence type="inferred from homology"/>
<dbReference type="PANTHER" id="PTHR32552:SF74">
    <property type="entry name" value="HYDROXAMATE SIDEROPHORE RECEPTOR FHUE"/>
    <property type="match status" value="1"/>
</dbReference>
<dbReference type="GO" id="GO:0038023">
    <property type="term" value="F:signaling receptor activity"/>
    <property type="evidence" value="ECO:0007669"/>
    <property type="project" value="InterPro"/>
</dbReference>
<dbReference type="SUPFAM" id="SSF56935">
    <property type="entry name" value="Porins"/>
    <property type="match status" value="1"/>
</dbReference>
<dbReference type="SMART" id="SM00965">
    <property type="entry name" value="STN"/>
    <property type="match status" value="1"/>
</dbReference>
<evidence type="ECO:0000256" key="3">
    <source>
        <dbReference type="ARBA" id="ARBA00022448"/>
    </source>
</evidence>
<dbReference type="AlphaFoldDB" id="A0A239BXH6"/>
<feature type="short sequence motif" description="TonB C-terminal box" evidence="15">
    <location>
        <begin position="817"/>
        <end position="834"/>
    </location>
</feature>
<dbReference type="Gene3D" id="2.40.170.20">
    <property type="entry name" value="TonB-dependent receptor, beta-barrel domain"/>
    <property type="match status" value="1"/>
</dbReference>
<organism evidence="18 19">
    <name type="scientific">Pseudomonas segetis</name>
    <dbReference type="NCBI Taxonomy" id="298908"/>
    <lineage>
        <taxon>Bacteria</taxon>
        <taxon>Pseudomonadati</taxon>
        <taxon>Pseudomonadota</taxon>
        <taxon>Gammaproteobacteria</taxon>
        <taxon>Pseudomonadales</taxon>
        <taxon>Pseudomonadaceae</taxon>
        <taxon>Pseudomonas</taxon>
    </lineage>
</organism>
<keyword evidence="9" id="KW-0406">Ion transport</keyword>
<sequence>MPLQTVTRRARLLCSALPDPLHTAIHRAVLGAALALPLATALQVQPALAESVVTEQEFSIAPGTLESALNSFAATAGVSVSSTPELIQGMRSAGLRGRYTNDQALEKLLMGSRLKVVRQANGSYSLLPPTAAEASSNSALELDATYVTGLSLGATTEGTGSYTTGSTSTATGLPLSIRETPQSVSVMTRQRIDDQGLTQLNDLVRQVPGLSINQSGNGGSDTSTIYSRGFAVENYQVDGVQWLSSNYKSIIQSNDLALYDRVEIIRGATGLTNGIGTPGATLNMIRKKPTFKPQTSLSVTGGSWDYQRTELDTSGPLTESGNVRGRLVGVYQDNESYIDRFNERKKVFYGVIEADLTPDTLLSVGMDYQSHQADDHARSGLPLYNQDGSLADWSDSDSAGAAWAYSNRTFTSGFATLEQRLNERWKAKLTLNQGRYEYDEVIGYAASGFPDPATGAGMGLWAGRWEAKPVQTSLDLNFAGSFDLFGREHDAVFGYSQQDTEYRTNGYPLWRFADWDNSIDNIYNWDGQDPGKPAMPATSRIDYEEAQTAVYGSLRLRASDALSVILGARVSDWENTVKTDYYDPTSADTDDKRTETGVVTPFAGLVYDLDDNWSLYGSYTSIFKPQSNMTETGNYIDPLEGVGYEVGSKAAFFDDRLNLGLALYQIEQDNLAVAIPGVLAPDGNQAYKAESGTKTRGFEVEVSGELAPDWEASASFSRNIVQDSDGNKLNTNVAQNTAKLFTTYTLRSIGNGLTLGGGVNWQSEIYSDGMGPLGVRFTQDDYALVDVMARYPLTEQLSATLNLNNLLDEEYYTSTSSSYYGTPRNATLGLRFNF</sequence>
<evidence type="ECO:0000256" key="13">
    <source>
        <dbReference type="ARBA" id="ARBA00023237"/>
    </source>
</evidence>
<keyword evidence="4 14" id="KW-1134">Transmembrane beta strand</keyword>
<evidence type="ECO:0000256" key="12">
    <source>
        <dbReference type="ARBA" id="ARBA00023170"/>
    </source>
</evidence>
<evidence type="ECO:0000256" key="10">
    <source>
        <dbReference type="ARBA" id="ARBA00023077"/>
    </source>
</evidence>
<evidence type="ECO:0000256" key="7">
    <source>
        <dbReference type="ARBA" id="ARBA00022729"/>
    </source>
</evidence>
<evidence type="ECO:0000313" key="19">
    <source>
        <dbReference type="Proteomes" id="UP000242915"/>
    </source>
</evidence>
<dbReference type="CDD" id="cd01347">
    <property type="entry name" value="ligand_gated_channel"/>
    <property type="match status" value="1"/>
</dbReference>
<keyword evidence="13 14" id="KW-0998">Cell outer membrane</keyword>
<evidence type="ECO:0000256" key="9">
    <source>
        <dbReference type="ARBA" id="ARBA00023065"/>
    </source>
</evidence>
<keyword evidence="8" id="KW-0408">Iron</keyword>
<evidence type="ECO:0000259" key="17">
    <source>
        <dbReference type="SMART" id="SM00965"/>
    </source>
</evidence>
<keyword evidence="10 16" id="KW-0798">TonB box</keyword>
<dbReference type="NCBIfam" id="TIGR01783">
    <property type="entry name" value="TonB-siderophor"/>
    <property type="match status" value="1"/>
</dbReference>
<dbReference type="Pfam" id="PF00593">
    <property type="entry name" value="TonB_dep_Rec_b-barrel"/>
    <property type="match status" value="1"/>
</dbReference>
<dbReference type="Proteomes" id="UP000242915">
    <property type="component" value="Unassembled WGS sequence"/>
</dbReference>
<evidence type="ECO:0000256" key="16">
    <source>
        <dbReference type="RuleBase" id="RU003357"/>
    </source>
</evidence>
<evidence type="ECO:0000256" key="1">
    <source>
        <dbReference type="ARBA" id="ARBA00004571"/>
    </source>
</evidence>
<keyword evidence="12 18" id="KW-0675">Receptor</keyword>
<dbReference type="PROSITE" id="PS52016">
    <property type="entry name" value="TONB_DEPENDENT_REC_3"/>
    <property type="match status" value="1"/>
</dbReference>
<evidence type="ECO:0000256" key="8">
    <source>
        <dbReference type="ARBA" id="ARBA00023004"/>
    </source>
</evidence>
<dbReference type="FunFam" id="2.170.130.10:FF:000010">
    <property type="entry name" value="Ferripyoverdine receptor"/>
    <property type="match status" value="1"/>
</dbReference>
<evidence type="ECO:0000256" key="2">
    <source>
        <dbReference type="ARBA" id="ARBA00009810"/>
    </source>
</evidence>
<evidence type="ECO:0000313" key="18">
    <source>
        <dbReference type="EMBL" id="SNS12352.1"/>
    </source>
</evidence>
<comment type="similarity">
    <text evidence="2 14 16">Belongs to the TonB-dependent receptor family.</text>
</comment>
<accession>A0A239BXH6</accession>
<evidence type="ECO:0000256" key="11">
    <source>
        <dbReference type="ARBA" id="ARBA00023136"/>
    </source>
</evidence>
<dbReference type="PROSITE" id="PS01156">
    <property type="entry name" value="TONB_DEPENDENT_REC_2"/>
    <property type="match status" value="1"/>
</dbReference>
<dbReference type="InterPro" id="IPR036942">
    <property type="entry name" value="Beta-barrel_TonB_sf"/>
</dbReference>
<dbReference type="InterPro" id="IPR000531">
    <property type="entry name" value="Beta-barrel_TonB"/>
</dbReference>
<evidence type="ECO:0000256" key="4">
    <source>
        <dbReference type="ARBA" id="ARBA00022452"/>
    </source>
</evidence>
<keyword evidence="7" id="KW-0732">Signal</keyword>
<evidence type="ECO:0000256" key="6">
    <source>
        <dbReference type="ARBA" id="ARBA00022692"/>
    </source>
</evidence>
<dbReference type="GO" id="GO:0009279">
    <property type="term" value="C:cell outer membrane"/>
    <property type="evidence" value="ECO:0007669"/>
    <property type="project" value="UniProtKB-SubCell"/>
</dbReference>
<dbReference type="InterPro" id="IPR012910">
    <property type="entry name" value="Plug_dom"/>
</dbReference>
<dbReference type="EMBL" id="FZOG01000002">
    <property type="protein sequence ID" value="SNS12352.1"/>
    <property type="molecule type" value="Genomic_DNA"/>
</dbReference>
<gene>
    <name evidence="18" type="ORF">SAMN05216255_1382</name>
</gene>
<protein>
    <submittedName>
        <fullName evidence="18">Outer-membrane receptor for ferric coprogen and ferric-rhodotorulic acid</fullName>
    </submittedName>
</protein>
<dbReference type="Gene3D" id="3.55.50.30">
    <property type="match status" value="1"/>
</dbReference>
<keyword evidence="6 14" id="KW-0812">Transmembrane</keyword>
<dbReference type="GO" id="GO:0015891">
    <property type="term" value="P:siderophore transport"/>
    <property type="evidence" value="ECO:0007669"/>
    <property type="project" value="InterPro"/>
</dbReference>
<dbReference type="Gene3D" id="2.170.130.10">
    <property type="entry name" value="TonB-dependent receptor, plug domain"/>
    <property type="match status" value="1"/>
</dbReference>
<keyword evidence="11 14" id="KW-0472">Membrane</keyword>
<keyword evidence="19" id="KW-1185">Reference proteome</keyword>
<evidence type="ECO:0000256" key="5">
    <source>
        <dbReference type="ARBA" id="ARBA00022496"/>
    </source>
</evidence>
<dbReference type="RefSeq" id="WP_089359243.1">
    <property type="nucleotide sequence ID" value="NZ_FZOG01000002.1"/>
</dbReference>
<dbReference type="Pfam" id="PF07715">
    <property type="entry name" value="Plug"/>
    <property type="match status" value="1"/>
</dbReference>
<comment type="subcellular location">
    <subcellularLocation>
        <location evidence="1 14">Cell outer membrane</location>
        <topology evidence="1 14">Multi-pass membrane protein</topology>
    </subcellularLocation>
</comment>
<name>A0A239BXH6_9PSED</name>
<dbReference type="PANTHER" id="PTHR32552">
    <property type="entry name" value="FERRICHROME IRON RECEPTOR-RELATED"/>
    <property type="match status" value="1"/>
</dbReference>
<keyword evidence="3 14" id="KW-0813">Transport</keyword>
<evidence type="ECO:0000256" key="15">
    <source>
        <dbReference type="PROSITE-ProRule" id="PRU10144"/>
    </source>
</evidence>
<dbReference type="InterPro" id="IPR037066">
    <property type="entry name" value="Plug_dom_sf"/>
</dbReference>
<keyword evidence="5" id="KW-0410">Iron transport</keyword>
<dbReference type="InterPro" id="IPR039426">
    <property type="entry name" value="TonB-dep_rcpt-like"/>
</dbReference>
<feature type="domain" description="Secretin/TonB short N-terminal" evidence="17">
    <location>
        <begin position="78"/>
        <end position="129"/>
    </location>
</feature>